<feature type="domain" description="Protein kinase" evidence="5">
    <location>
        <begin position="26"/>
        <end position="284"/>
    </location>
</feature>
<evidence type="ECO:0000313" key="7">
    <source>
        <dbReference type="Proteomes" id="UP000266673"/>
    </source>
</evidence>
<evidence type="ECO:0000256" key="1">
    <source>
        <dbReference type="ARBA" id="ARBA00022741"/>
    </source>
</evidence>
<dbReference type="Gene3D" id="3.30.200.20">
    <property type="entry name" value="Phosphorylase Kinase, domain 1"/>
    <property type="match status" value="1"/>
</dbReference>
<dbReference type="STRING" id="44941.A0A397V5E4"/>
<feature type="compositionally biased region" description="Low complexity" evidence="4">
    <location>
        <begin position="296"/>
        <end position="314"/>
    </location>
</feature>
<evidence type="ECO:0000256" key="4">
    <source>
        <dbReference type="SAM" id="MobiDB-lite"/>
    </source>
</evidence>
<dbReference type="GO" id="GO:0097527">
    <property type="term" value="P:necroptotic signaling pathway"/>
    <property type="evidence" value="ECO:0007669"/>
    <property type="project" value="TreeGrafter"/>
</dbReference>
<keyword evidence="6" id="KW-0808">Transferase</keyword>
<sequence>MTSLPKKWLEEAISDNQIEYIEYNKFTNPIEIGEGAFGKVFKCKWEGCQFMVALKCLKVDANIDEKINKNFNDELKLLRRVASHPNVITFHGVTKDDYGQYSMILEYANGGTLRNYLKTNFTRLQWADKLCIAEELASGLLFLHEKDIIHRDLHSNNILIHDNKPKITDFGLSKQINETSKTSTAFGMPAYVEPLYLSDQQYKRDKKSDIYSFGVILWEISSGRPPFQKLDANIVTLCHHLIKGKREEPIEGTPSHYIKLYKKCWDKDPNNRPEINNILSNLNILNTKDDEPLPDNSTNYNSKSSSNHQSSNSIKNIQKVMTNLPEKWLEEAISDKQIEYIEYNQFSNSIEIGEGGFGKVFKCKWEYCQLTVALRCLKVDECIDEKMIKDFIDEFLQLASASTKSEPSKRYYVLWSHKRQLRAI</sequence>
<keyword evidence="6" id="KW-0418">Kinase</keyword>
<dbReference type="PRINTS" id="PR00109">
    <property type="entry name" value="TYRKINASE"/>
</dbReference>
<feature type="region of interest" description="Disordered" evidence="4">
    <location>
        <begin position="289"/>
        <end position="314"/>
    </location>
</feature>
<dbReference type="PANTHER" id="PTHR44329:SF298">
    <property type="entry name" value="MIXED LINEAGE KINASE DOMAIN-LIKE PROTEIN"/>
    <property type="match status" value="1"/>
</dbReference>
<keyword evidence="7" id="KW-1185">Reference proteome</keyword>
<dbReference type="InterPro" id="IPR000719">
    <property type="entry name" value="Prot_kinase_dom"/>
</dbReference>
<dbReference type="Gene3D" id="1.10.510.10">
    <property type="entry name" value="Transferase(Phosphotransferase) domain 1"/>
    <property type="match status" value="1"/>
</dbReference>
<name>A0A397V5E4_9GLOM</name>
<comment type="caution">
    <text evidence="6">The sequence shown here is derived from an EMBL/GenBank/DDBJ whole genome shotgun (WGS) entry which is preliminary data.</text>
</comment>
<dbReference type="Pfam" id="PF07714">
    <property type="entry name" value="PK_Tyr_Ser-Thr"/>
    <property type="match status" value="1"/>
</dbReference>
<evidence type="ECO:0000256" key="2">
    <source>
        <dbReference type="ARBA" id="ARBA00022840"/>
    </source>
</evidence>
<evidence type="ECO:0000256" key="3">
    <source>
        <dbReference type="PROSITE-ProRule" id="PRU10141"/>
    </source>
</evidence>
<dbReference type="InterPro" id="IPR051681">
    <property type="entry name" value="Ser/Thr_Kinases-Pseudokinases"/>
</dbReference>
<dbReference type="GO" id="GO:0005524">
    <property type="term" value="F:ATP binding"/>
    <property type="evidence" value="ECO:0007669"/>
    <property type="project" value="UniProtKB-UniRule"/>
</dbReference>
<protein>
    <submittedName>
        <fullName evidence="6">Kinase-like domain-containing protein</fullName>
    </submittedName>
</protein>
<dbReference type="EMBL" id="QKWP01000627">
    <property type="protein sequence ID" value="RIB17141.1"/>
    <property type="molecule type" value="Genomic_DNA"/>
</dbReference>
<proteinExistence type="predicted"/>
<dbReference type="PROSITE" id="PS00107">
    <property type="entry name" value="PROTEIN_KINASE_ATP"/>
    <property type="match status" value="1"/>
</dbReference>
<feature type="binding site" evidence="3">
    <location>
        <position position="55"/>
    </location>
    <ligand>
        <name>ATP</name>
        <dbReference type="ChEBI" id="CHEBI:30616"/>
    </ligand>
</feature>
<dbReference type="PANTHER" id="PTHR44329">
    <property type="entry name" value="SERINE/THREONINE-PROTEIN KINASE TNNI3K-RELATED"/>
    <property type="match status" value="1"/>
</dbReference>
<dbReference type="GO" id="GO:0004672">
    <property type="term" value="F:protein kinase activity"/>
    <property type="evidence" value="ECO:0007669"/>
    <property type="project" value="InterPro"/>
</dbReference>
<reference evidence="6 7" key="1">
    <citation type="submission" date="2018-06" db="EMBL/GenBank/DDBJ databases">
        <title>Comparative genomics reveals the genomic features of Rhizophagus irregularis, R. cerebriforme, R. diaphanum and Gigaspora rosea, and their symbiotic lifestyle signature.</title>
        <authorList>
            <person name="Morin E."/>
            <person name="San Clemente H."/>
            <person name="Chen E.C.H."/>
            <person name="De La Providencia I."/>
            <person name="Hainaut M."/>
            <person name="Kuo A."/>
            <person name="Kohler A."/>
            <person name="Murat C."/>
            <person name="Tang N."/>
            <person name="Roy S."/>
            <person name="Loubradou J."/>
            <person name="Henrissat B."/>
            <person name="Grigoriev I.V."/>
            <person name="Corradi N."/>
            <person name="Roux C."/>
            <person name="Martin F.M."/>
        </authorList>
    </citation>
    <scope>NUCLEOTIDE SEQUENCE [LARGE SCALE GENOMIC DNA]</scope>
    <source>
        <strain evidence="6 7">DAOM 194757</strain>
    </source>
</reference>
<dbReference type="SUPFAM" id="SSF56112">
    <property type="entry name" value="Protein kinase-like (PK-like)"/>
    <property type="match status" value="2"/>
</dbReference>
<dbReference type="OrthoDB" id="635774at2759"/>
<dbReference type="AlphaFoldDB" id="A0A397V5E4"/>
<organism evidence="6 7">
    <name type="scientific">Gigaspora rosea</name>
    <dbReference type="NCBI Taxonomy" id="44941"/>
    <lineage>
        <taxon>Eukaryota</taxon>
        <taxon>Fungi</taxon>
        <taxon>Fungi incertae sedis</taxon>
        <taxon>Mucoromycota</taxon>
        <taxon>Glomeromycotina</taxon>
        <taxon>Glomeromycetes</taxon>
        <taxon>Diversisporales</taxon>
        <taxon>Gigasporaceae</taxon>
        <taxon>Gigaspora</taxon>
    </lineage>
</organism>
<dbReference type="Proteomes" id="UP000266673">
    <property type="component" value="Unassembled WGS sequence"/>
</dbReference>
<dbReference type="InterPro" id="IPR001245">
    <property type="entry name" value="Ser-Thr/Tyr_kinase_cat_dom"/>
</dbReference>
<dbReference type="PROSITE" id="PS50011">
    <property type="entry name" value="PROTEIN_KINASE_DOM"/>
    <property type="match status" value="1"/>
</dbReference>
<accession>A0A397V5E4</accession>
<evidence type="ECO:0000313" key="6">
    <source>
        <dbReference type="EMBL" id="RIB17141.1"/>
    </source>
</evidence>
<keyword evidence="2 3" id="KW-0067">ATP-binding</keyword>
<gene>
    <name evidence="6" type="ORF">C2G38_1455056</name>
</gene>
<dbReference type="InterPro" id="IPR017441">
    <property type="entry name" value="Protein_kinase_ATP_BS"/>
</dbReference>
<dbReference type="InterPro" id="IPR011009">
    <property type="entry name" value="Kinase-like_dom_sf"/>
</dbReference>
<evidence type="ECO:0000259" key="5">
    <source>
        <dbReference type="PROSITE" id="PS50011"/>
    </source>
</evidence>
<keyword evidence="1 3" id="KW-0547">Nucleotide-binding</keyword>